<protein>
    <submittedName>
        <fullName evidence="1">Uncharacterized protein</fullName>
    </submittedName>
</protein>
<dbReference type="AlphaFoldDB" id="A0A6H1ZXT6"/>
<gene>
    <name evidence="1" type="ORF">TM448A02535_0011</name>
</gene>
<accession>A0A6H1ZXT6</accession>
<proteinExistence type="predicted"/>
<organism evidence="1">
    <name type="scientific">viral metagenome</name>
    <dbReference type="NCBI Taxonomy" id="1070528"/>
    <lineage>
        <taxon>unclassified sequences</taxon>
        <taxon>metagenomes</taxon>
        <taxon>organismal metagenomes</taxon>
    </lineage>
</organism>
<dbReference type="EMBL" id="MT144323">
    <property type="protein sequence ID" value="QJA52231.1"/>
    <property type="molecule type" value="Genomic_DNA"/>
</dbReference>
<sequence>MPEILGKQIDEVEAPSLGVSYTITDIEEFRSTIRSFEGYRVTLQDTPNHQVVETLWKQEVYGPNSKIGAYVAALGKNTDTWKNKKIRYTQWVKGARRIEVLPPSA</sequence>
<evidence type="ECO:0000313" key="1">
    <source>
        <dbReference type="EMBL" id="QJA52231.1"/>
    </source>
</evidence>
<name>A0A6H1ZXT6_9ZZZZ</name>
<reference evidence="1" key="1">
    <citation type="submission" date="2020-03" db="EMBL/GenBank/DDBJ databases">
        <title>The deep terrestrial virosphere.</title>
        <authorList>
            <person name="Holmfeldt K."/>
            <person name="Nilsson E."/>
            <person name="Simone D."/>
            <person name="Lopez-Fernandez M."/>
            <person name="Wu X."/>
            <person name="de Brujin I."/>
            <person name="Lundin D."/>
            <person name="Andersson A."/>
            <person name="Bertilsson S."/>
            <person name="Dopson M."/>
        </authorList>
    </citation>
    <scope>NUCLEOTIDE SEQUENCE</scope>
    <source>
        <strain evidence="1">TM448A02535</strain>
    </source>
</reference>